<evidence type="ECO:0000256" key="2">
    <source>
        <dbReference type="ARBA" id="ARBA00022448"/>
    </source>
</evidence>
<dbReference type="GeneID" id="19171433"/>
<evidence type="ECO:0008006" key="10">
    <source>
        <dbReference type="Google" id="ProtNLM"/>
    </source>
</evidence>
<keyword evidence="3 7" id="KW-0812">Transmembrane</keyword>
<organism evidence="8 9">
    <name type="scientific">Capronia epimyces CBS 606.96</name>
    <dbReference type="NCBI Taxonomy" id="1182542"/>
    <lineage>
        <taxon>Eukaryota</taxon>
        <taxon>Fungi</taxon>
        <taxon>Dikarya</taxon>
        <taxon>Ascomycota</taxon>
        <taxon>Pezizomycotina</taxon>
        <taxon>Eurotiomycetes</taxon>
        <taxon>Chaetothyriomycetidae</taxon>
        <taxon>Chaetothyriales</taxon>
        <taxon>Herpotrichiellaceae</taxon>
        <taxon>Capronia</taxon>
    </lineage>
</organism>
<feature type="transmembrane region" description="Helical" evidence="7">
    <location>
        <begin position="83"/>
        <end position="106"/>
    </location>
</feature>
<feature type="transmembrane region" description="Helical" evidence="7">
    <location>
        <begin position="430"/>
        <end position="451"/>
    </location>
</feature>
<proteinExistence type="inferred from homology"/>
<comment type="subcellular location">
    <subcellularLocation>
        <location evidence="1">Membrane</location>
        <topology evidence="1">Multi-pass membrane protein</topology>
    </subcellularLocation>
</comment>
<feature type="transmembrane region" description="Helical" evidence="7">
    <location>
        <begin position="397"/>
        <end position="418"/>
    </location>
</feature>
<feature type="transmembrane region" description="Helical" evidence="7">
    <location>
        <begin position="42"/>
        <end position="59"/>
    </location>
</feature>
<dbReference type="PANTHER" id="PTHR43791">
    <property type="entry name" value="PERMEASE-RELATED"/>
    <property type="match status" value="1"/>
</dbReference>
<evidence type="ECO:0000256" key="6">
    <source>
        <dbReference type="ARBA" id="ARBA00037968"/>
    </source>
</evidence>
<protein>
    <recommendedName>
        <fullName evidence="10">Major facilitator superfamily (MFS) profile domain-containing protein</fullName>
    </recommendedName>
</protein>
<dbReference type="eggNOG" id="KOG2533">
    <property type="taxonomic scope" value="Eukaryota"/>
</dbReference>
<feature type="transmembrane region" description="Helical" evidence="7">
    <location>
        <begin position="175"/>
        <end position="194"/>
    </location>
</feature>
<accession>W9XUM5</accession>
<feature type="transmembrane region" description="Helical" evidence="7">
    <location>
        <begin position="309"/>
        <end position="331"/>
    </location>
</feature>
<comment type="similarity">
    <text evidence="6">Belongs to the major facilitator superfamily. Allantoate permease family.</text>
</comment>
<dbReference type="Pfam" id="PF07690">
    <property type="entry name" value="MFS_1"/>
    <property type="match status" value="1"/>
</dbReference>
<sequence>MADIEDKTKVADVLMQKEASFEAVAASEALSPAEDRRLLRRADMWLLPVLFVTYMFQYLDKSTMANAAILGLRSDLHLQGQDYSWASSVFNFGYLAASGPIAFIIVRLPIGKFMSVSVLLWGAVLMCMAATKNSSGLIATRFFLGFMEAAVAPGFSIIVSLWYKRSEQPLRTGVWFLGNIVSGFFAGPLMYAFGHIHSYPAWKIVFLTFGGLTVVWGAVMFFILPDAPGKAWFFRPEDRPKAVLRINADSTGVKHNKWKMDQFWEALCDPKAWFTALLMLATNIPNGGISNFAAIVIHGFGFSVNETFLVNMIVTAFQGFFVLVVTIGSTYLPNSRTYFMMAGSTIGLIGAVVIRQLDNSNIWARYSGYCLLSAYTTNFPMILVMNTSNNAGITKKTTVNAMSFVAYCVGNIVGPQLFFDSEAPNYPSGFAAMLVCFCVTILATFALRLYLIWCNKKKDRISGPVEDQALATELEDDRTDREMDHFRYIY</sequence>
<evidence type="ECO:0000256" key="5">
    <source>
        <dbReference type="ARBA" id="ARBA00023136"/>
    </source>
</evidence>
<evidence type="ECO:0000256" key="3">
    <source>
        <dbReference type="ARBA" id="ARBA00022692"/>
    </source>
</evidence>
<dbReference type="SUPFAM" id="SSF103473">
    <property type="entry name" value="MFS general substrate transporter"/>
    <property type="match status" value="1"/>
</dbReference>
<dbReference type="PANTHER" id="PTHR43791:SF103">
    <property type="entry name" value="MAJOR FACILITATOR SUPERFAMILY (MFS) PROFILE DOMAIN-CONTAINING PROTEIN-RELATED"/>
    <property type="match status" value="1"/>
</dbReference>
<feature type="transmembrane region" description="Helical" evidence="7">
    <location>
        <begin position="363"/>
        <end position="385"/>
    </location>
</feature>
<name>W9XUM5_9EURO</name>
<feature type="transmembrane region" description="Helical" evidence="7">
    <location>
        <begin position="272"/>
        <end position="297"/>
    </location>
</feature>
<comment type="caution">
    <text evidence="8">The sequence shown here is derived from an EMBL/GenBank/DDBJ whole genome shotgun (WGS) entry which is preliminary data.</text>
</comment>
<dbReference type="InterPro" id="IPR036259">
    <property type="entry name" value="MFS_trans_sf"/>
</dbReference>
<dbReference type="AlphaFoldDB" id="W9XUM5"/>
<evidence type="ECO:0000256" key="1">
    <source>
        <dbReference type="ARBA" id="ARBA00004141"/>
    </source>
</evidence>
<dbReference type="Gene3D" id="1.20.1250.20">
    <property type="entry name" value="MFS general substrate transporter like domains"/>
    <property type="match status" value="1"/>
</dbReference>
<keyword evidence="9" id="KW-1185">Reference proteome</keyword>
<dbReference type="EMBL" id="AMGY01000006">
    <property type="protein sequence ID" value="EXJ81045.1"/>
    <property type="molecule type" value="Genomic_DNA"/>
</dbReference>
<feature type="transmembrane region" description="Helical" evidence="7">
    <location>
        <begin position="338"/>
        <end position="357"/>
    </location>
</feature>
<dbReference type="RefSeq" id="XP_007735633.1">
    <property type="nucleotide sequence ID" value="XM_007737443.1"/>
</dbReference>
<dbReference type="GO" id="GO:0016020">
    <property type="term" value="C:membrane"/>
    <property type="evidence" value="ECO:0007669"/>
    <property type="project" value="UniProtKB-SubCell"/>
</dbReference>
<feature type="transmembrane region" description="Helical" evidence="7">
    <location>
        <begin position="113"/>
        <end position="131"/>
    </location>
</feature>
<dbReference type="InterPro" id="IPR011701">
    <property type="entry name" value="MFS"/>
</dbReference>
<reference evidence="8 9" key="1">
    <citation type="submission" date="2013-03" db="EMBL/GenBank/DDBJ databases">
        <title>The Genome Sequence of Capronia epimyces CBS 606.96.</title>
        <authorList>
            <consortium name="The Broad Institute Genomics Platform"/>
            <person name="Cuomo C."/>
            <person name="de Hoog S."/>
            <person name="Gorbushina A."/>
            <person name="Walker B."/>
            <person name="Young S.K."/>
            <person name="Zeng Q."/>
            <person name="Gargeya S."/>
            <person name="Fitzgerald M."/>
            <person name="Haas B."/>
            <person name="Abouelleil A."/>
            <person name="Allen A.W."/>
            <person name="Alvarado L."/>
            <person name="Arachchi H.M."/>
            <person name="Berlin A.M."/>
            <person name="Chapman S.B."/>
            <person name="Gainer-Dewar J."/>
            <person name="Goldberg J."/>
            <person name="Griggs A."/>
            <person name="Gujja S."/>
            <person name="Hansen M."/>
            <person name="Howarth C."/>
            <person name="Imamovic A."/>
            <person name="Ireland A."/>
            <person name="Larimer J."/>
            <person name="McCowan C."/>
            <person name="Murphy C."/>
            <person name="Pearson M."/>
            <person name="Poon T.W."/>
            <person name="Priest M."/>
            <person name="Roberts A."/>
            <person name="Saif S."/>
            <person name="Shea T."/>
            <person name="Sisk P."/>
            <person name="Sykes S."/>
            <person name="Wortman J."/>
            <person name="Nusbaum C."/>
            <person name="Birren B."/>
        </authorList>
    </citation>
    <scope>NUCLEOTIDE SEQUENCE [LARGE SCALE GENOMIC DNA]</scope>
    <source>
        <strain evidence="8 9">CBS 606.96</strain>
    </source>
</reference>
<evidence type="ECO:0000313" key="8">
    <source>
        <dbReference type="EMBL" id="EXJ81045.1"/>
    </source>
</evidence>
<evidence type="ECO:0000313" key="9">
    <source>
        <dbReference type="Proteomes" id="UP000019478"/>
    </source>
</evidence>
<dbReference type="FunFam" id="1.20.1250.20:FF:000064">
    <property type="entry name" value="MFS allantoate transporter"/>
    <property type="match status" value="1"/>
</dbReference>
<gene>
    <name evidence="8" type="ORF">A1O3_07333</name>
</gene>
<evidence type="ECO:0000256" key="4">
    <source>
        <dbReference type="ARBA" id="ARBA00022989"/>
    </source>
</evidence>
<keyword evidence="2" id="KW-0813">Transport</keyword>
<dbReference type="GO" id="GO:0022857">
    <property type="term" value="F:transmembrane transporter activity"/>
    <property type="evidence" value="ECO:0007669"/>
    <property type="project" value="InterPro"/>
</dbReference>
<keyword evidence="4 7" id="KW-1133">Transmembrane helix</keyword>
<dbReference type="OrthoDB" id="6730379at2759"/>
<dbReference type="Proteomes" id="UP000019478">
    <property type="component" value="Unassembled WGS sequence"/>
</dbReference>
<keyword evidence="5 7" id="KW-0472">Membrane</keyword>
<evidence type="ECO:0000256" key="7">
    <source>
        <dbReference type="SAM" id="Phobius"/>
    </source>
</evidence>
<dbReference type="HOGENOM" id="CLU_001265_0_5_1"/>
<feature type="transmembrane region" description="Helical" evidence="7">
    <location>
        <begin position="143"/>
        <end position="163"/>
    </location>
</feature>
<feature type="transmembrane region" description="Helical" evidence="7">
    <location>
        <begin position="200"/>
        <end position="224"/>
    </location>
</feature>